<sequence length="116" mass="13327">MNSINQLLRRSVFTFRATRTFTPSTLSFCQKRFYAESFQQQIQNHPKIMAAVNEMQQVYQKRGITPQLTKESALDMASDPEIMTAFAKVMKEIKASGIEINYKEIASMLGKHGFKQ</sequence>
<evidence type="ECO:0000313" key="2">
    <source>
        <dbReference type="Proteomes" id="UP001431209"/>
    </source>
</evidence>
<keyword evidence="2" id="KW-1185">Reference proteome</keyword>
<dbReference type="EMBL" id="JAOPGA020001336">
    <property type="protein sequence ID" value="KAL0487382.1"/>
    <property type="molecule type" value="Genomic_DNA"/>
</dbReference>
<dbReference type="Proteomes" id="UP001431209">
    <property type="component" value="Unassembled WGS sequence"/>
</dbReference>
<reference evidence="1 2" key="1">
    <citation type="submission" date="2024-03" db="EMBL/GenBank/DDBJ databases">
        <title>The Acrasis kona genome and developmental transcriptomes reveal deep origins of eukaryotic multicellular pathways.</title>
        <authorList>
            <person name="Sheikh S."/>
            <person name="Fu C.-J."/>
            <person name="Brown M.W."/>
            <person name="Baldauf S.L."/>
        </authorList>
    </citation>
    <scope>NUCLEOTIDE SEQUENCE [LARGE SCALE GENOMIC DNA]</scope>
    <source>
        <strain evidence="1 2">ATCC MYA-3509</strain>
    </source>
</reference>
<dbReference type="AlphaFoldDB" id="A0AAW2ZBU7"/>
<accession>A0AAW2ZBU7</accession>
<protein>
    <submittedName>
        <fullName evidence="1">RpoC1</fullName>
    </submittedName>
</protein>
<name>A0AAW2ZBU7_9EUKA</name>
<organism evidence="1 2">
    <name type="scientific">Acrasis kona</name>
    <dbReference type="NCBI Taxonomy" id="1008807"/>
    <lineage>
        <taxon>Eukaryota</taxon>
        <taxon>Discoba</taxon>
        <taxon>Heterolobosea</taxon>
        <taxon>Tetramitia</taxon>
        <taxon>Eutetramitia</taxon>
        <taxon>Acrasidae</taxon>
        <taxon>Acrasis</taxon>
    </lineage>
</organism>
<comment type="caution">
    <text evidence="1">The sequence shown here is derived from an EMBL/GenBank/DDBJ whole genome shotgun (WGS) entry which is preliminary data.</text>
</comment>
<proteinExistence type="predicted"/>
<evidence type="ECO:0000313" key="1">
    <source>
        <dbReference type="EMBL" id="KAL0487382.1"/>
    </source>
</evidence>
<gene>
    <name evidence="1" type="ORF">AKO1_000780</name>
</gene>